<evidence type="ECO:0000313" key="5">
    <source>
        <dbReference type="EMBL" id="MDZ5758601.1"/>
    </source>
</evidence>
<sequence length="565" mass="65166">MSRTNWWQSAIVYQIYPRSFQDTNNDGIGDIKGIIQRLDYIKSLGVNTIWLNPIFISPQIDNGYDISNYYGIDPIFGTLKDVQELIYEAHQRELKIIFDFVLNHTSDQHPWFQEALKGPDNLYRDYYLWADGKKNGAEPPNNWASFFGGSTWEKDLHSQQYYFHLFAKEMPDLNWENPEVHVALLDIAKFWLNEGIDGFRLDAFIHMAKEKGYPALPNPTNEKYVIAEEYYANLPKVQEYLAKFIQALREVKPDVFIVGEAASAEVKQAVEYTDPTKNQCDAVITFRYFPEREELKDSRLPLGMQPGTLDRQQFKQVMAEWQKEMASVGGPTLYWNNHDMPRVVSRFGDDGLYRETSSKMLATLMYLQKGLPFLLNGEEIGMKNRIIQSIKDYEDPGAEAFYHQALALGYTEIEVLELLNASSKDASRGGMQWTKEPYSGFSTVKPWSSVNQEENYTVEAEEADEGSILHYYRRLLLLKKRELFTKGSFSLLETGDETFCYVRNWDSEEAVVLTNMTNEPVQLTCLEETLFNGKILLSAGDHELTKKQVTLAPYSCVVIQTKMKK</sequence>
<reference evidence="5" key="1">
    <citation type="submission" date="2023-08" db="EMBL/GenBank/DDBJ databases">
        <title>Genomic characterization of piscicolin 126 produced by Carnobacterium maltaromaticum CM22 strain isolated from salmon (Salmo salar).</title>
        <authorList>
            <person name="Gonzalez-Gragera E."/>
            <person name="Garcia-Lopez J.D."/>
            <person name="Teso-Perez C."/>
            <person name="Gimenez-Hernandez I."/>
            <person name="Peralta-Sanchez J.M."/>
            <person name="Valdivia E."/>
            <person name="Montalban-Lopez M."/>
            <person name="Martin-Platero A.M."/>
            <person name="Banos A."/>
            <person name="Martinez-Bueno M."/>
        </authorList>
    </citation>
    <scope>NUCLEOTIDE SEQUENCE</scope>
    <source>
        <strain evidence="5">CM22</strain>
    </source>
</reference>
<evidence type="ECO:0000256" key="2">
    <source>
        <dbReference type="ARBA" id="ARBA00022801"/>
    </source>
</evidence>
<keyword evidence="3" id="KW-0326">Glycosidase</keyword>
<dbReference type="Gene3D" id="3.90.400.10">
    <property type="entry name" value="Oligo-1,6-glucosidase, Domain 2"/>
    <property type="match status" value="1"/>
</dbReference>
<dbReference type="GO" id="GO:0004556">
    <property type="term" value="F:alpha-amylase activity"/>
    <property type="evidence" value="ECO:0007669"/>
    <property type="project" value="TreeGrafter"/>
</dbReference>
<dbReference type="RefSeq" id="WP_322808834.1">
    <property type="nucleotide sequence ID" value="NZ_CBCPKA010000017.1"/>
</dbReference>
<dbReference type="SUPFAM" id="SSF51011">
    <property type="entry name" value="Glycosyl hydrolase domain"/>
    <property type="match status" value="1"/>
</dbReference>
<protein>
    <submittedName>
        <fullName evidence="5">Alpha-glucosidase</fullName>
    </submittedName>
</protein>
<organism evidence="5 6">
    <name type="scientific">Carnobacterium maltaromaticum</name>
    <name type="common">Carnobacterium piscicola</name>
    <dbReference type="NCBI Taxonomy" id="2751"/>
    <lineage>
        <taxon>Bacteria</taxon>
        <taxon>Bacillati</taxon>
        <taxon>Bacillota</taxon>
        <taxon>Bacilli</taxon>
        <taxon>Lactobacillales</taxon>
        <taxon>Carnobacteriaceae</taxon>
        <taxon>Carnobacterium</taxon>
    </lineage>
</organism>
<dbReference type="PANTHER" id="PTHR10357:SF179">
    <property type="entry name" value="NEUTRAL AND BASIC AMINO ACID TRANSPORT PROTEIN RBAT"/>
    <property type="match status" value="1"/>
</dbReference>
<dbReference type="InterPro" id="IPR056300">
    <property type="entry name" value="SusG-like_C"/>
</dbReference>
<evidence type="ECO:0000313" key="6">
    <source>
        <dbReference type="Proteomes" id="UP001290462"/>
    </source>
</evidence>
<feature type="domain" description="Glycosyl hydrolase family 13 catalytic" evidence="4">
    <location>
        <begin position="14"/>
        <end position="428"/>
    </location>
</feature>
<evidence type="ECO:0000259" key="4">
    <source>
        <dbReference type="SMART" id="SM00642"/>
    </source>
</evidence>
<keyword evidence="2" id="KW-0378">Hydrolase</keyword>
<dbReference type="SMART" id="SM00642">
    <property type="entry name" value="Aamy"/>
    <property type="match status" value="1"/>
</dbReference>
<dbReference type="InterPro" id="IPR017853">
    <property type="entry name" value="GH"/>
</dbReference>
<dbReference type="Pfam" id="PF00128">
    <property type="entry name" value="Alpha-amylase"/>
    <property type="match status" value="1"/>
</dbReference>
<dbReference type="FunFam" id="3.90.400.10:FF:000002">
    <property type="entry name" value="Sucrose isomerase"/>
    <property type="match status" value="1"/>
</dbReference>
<dbReference type="Gene3D" id="3.20.20.80">
    <property type="entry name" value="Glycosidases"/>
    <property type="match status" value="1"/>
</dbReference>
<dbReference type="InterPro" id="IPR013780">
    <property type="entry name" value="Glyco_hydro_b"/>
</dbReference>
<gene>
    <name evidence="5" type="ORF">RAK27_08045</name>
</gene>
<proteinExistence type="inferred from homology"/>
<dbReference type="InterPro" id="IPR045857">
    <property type="entry name" value="O16G_dom_2"/>
</dbReference>
<dbReference type="Proteomes" id="UP001290462">
    <property type="component" value="Unassembled WGS sequence"/>
</dbReference>
<evidence type="ECO:0000256" key="1">
    <source>
        <dbReference type="ARBA" id="ARBA00008061"/>
    </source>
</evidence>
<accession>A0AAW9K5S9</accession>
<dbReference type="PANTHER" id="PTHR10357">
    <property type="entry name" value="ALPHA-AMYLASE FAMILY MEMBER"/>
    <property type="match status" value="1"/>
</dbReference>
<comment type="similarity">
    <text evidence="1">Belongs to the glycosyl hydrolase 13 family.</text>
</comment>
<dbReference type="Gene3D" id="2.60.40.1180">
    <property type="entry name" value="Golgi alpha-mannosidase II"/>
    <property type="match status" value="1"/>
</dbReference>
<dbReference type="InterPro" id="IPR006047">
    <property type="entry name" value="GH13_cat_dom"/>
</dbReference>
<dbReference type="SUPFAM" id="SSF51445">
    <property type="entry name" value="(Trans)glycosidases"/>
    <property type="match status" value="1"/>
</dbReference>
<comment type="caution">
    <text evidence="5">The sequence shown here is derived from an EMBL/GenBank/DDBJ whole genome shotgun (WGS) entry which is preliminary data.</text>
</comment>
<evidence type="ECO:0000256" key="3">
    <source>
        <dbReference type="ARBA" id="ARBA00023295"/>
    </source>
</evidence>
<dbReference type="AlphaFoldDB" id="A0AAW9K5S9"/>
<dbReference type="CDD" id="cd11333">
    <property type="entry name" value="AmyAc_SI_OligoGlu_DGase"/>
    <property type="match status" value="1"/>
</dbReference>
<dbReference type="EMBL" id="JAVBVO010000003">
    <property type="protein sequence ID" value="MDZ5758601.1"/>
    <property type="molecule type" value="Genomic_DNA"/>
</dbReference>
<name>A0AAW9K5S9_CARML</name>
<dbReference type="Pfam" id="PF23915">
    <property type="entry name" value="SusG_C"/>
    <property type="match status" value="1"/>
</dbReference>
<dbReference type="GO" id="GO:0009313">
    <property type="term" value="P:oligosaccharide catabolic process"/>
    <property type="evidence" value="ECO:0007669"/>
    <property type="project" value="TreeGrafter"/>
</dbReference>